<dbReference type="SMART" id="SM00631">
    <property type="entry name" value="Zn_pept"/>
    <property type="match status" value="1"/>
</dbReference>
<dbReference type="PANTHER" id="PTHR11705:SF143">
    <property type="entry name" value="SLL0236 PROTEIN"/>
    <property type="match status" value="1"/>
</dbReference>
<evidence type="ECO:0000313" key="18">
    <source>
        <dbReference type="Proteomes" id="UP000683360"/>
    </source>
</evidence>
<evidence type="ECO:0000256" key="13">
    <source>
        <dbReference type="ARBA" id="ARBA00057299"/>
    </source>
</evidence>
<comment type="similarity">
    <text evidence="3 14">Belongs to the peptidase M14 family.</text>
</comment>
<keyword evidence="12" id="KW-1015">Disulfide bond</keyword>
<evidence type="ECO:0000256" key="7">
    <source>
        <dbReference type="ARBA" id="ARBA00022723"/>
    </source>
</evidence>
<dbReference type="InterPro" id="IPR036990">
    <property type="entry name" value="M14A-like_propep"/>
</dbReference>
<dbReference type="GO" id="GO:0008270">
    <property type="term" value="F:zinc ion binding"/>
    <property type="evidence" value="ECO:0007669"/>
    <property type="project" value="InterPro"/>
</dbReference>
<feature type="domain" description="Peptidase M14" evidence="16">
    <location>
        <begin position="111"/>
        <end position="408"/>
    </location>
</feature>
<comment type="cofactor">
    <cofactor evidence="1">
        <name>Zn(2+)</name>
        <dbReference type="ChEBI" id="CHEBI:29105"/>
    </cofactor>
</comment>
<dbReference type="Proteomes" id="UP000683360">
    <property type="component" value="Unassembled WGS sequence"/>
</dbReference>
<keyword evidence="6" id="KW-0645">Protease</keyword>
<comment type="caution">
    <text evidence="17">The sequence shown here is derived from an EMBL/GenBank/DDBJ whole genome shotgun (WGS) entry which is preliminary data.</text>
</comment>
<evidence type="ECO:0000256" key="1">
    <source>
        <dbReference type="ARBA" id="ARBA00001947"/>
    </source>
</evidence>
<keyword evidence="7" id="KW-0479">Metal-binding</keyword>
<dbReference type="FunFam" id="3.40.630.10:FF:000040">
    <property type="entry name" value="zinc carboxypeptidase"/>
    <property type="match status" value="1"/>
</dbReference>
<dbReference type="PRINTS" id="PR00765">
    <property type="entry name" value="CRBOXYPTASEA"/>
</dbReference>
<keyword evidence="8 15" id="KW-0732">Signal</keyword>
<evidence type="ECO:0000256" key="6">
    <source>
        <dbReference type="ARBA" id="ARBA00022670"/>
    </source>
</evidence>
<dbReference type="SUPFAM" id="SSF53187">
    <property type="entry name" value="Zn-dependent exopeptidases"/>
    <property type="match status" value="1"/>
</dbReference>
<feature type="signal peptide" evidence="15">
    <location>
        <begin position="1"/>
        <end position="19"/>
    </location>
</feature>
<evidence type="ECO:0000259" key="16">
    <source>
        <dbReference type="PROSITE" id="PS52035"/>
    </source>
</evidence>
<evidence type="ECO:0000256" key="3">
    <source>
        <dbReference type="ARBA" id="ARBA00005988"/>
    </source>
</evidence>
<gene>
    <name evidence="17" type="ORF">MEDL_68771</name>
</gene>
<evidence type="ECO:0000256" key="5">
    <source>
        <dbReference type="ARBA" id="ARBA00022645"/>
    </source>
</evidence>
<keyword evidence="5 17" id="KW-0121">Carboxypeptidase</keyword>
<keyword evidence="10" id="KW-0862">Zinc</keyword>
<evidence type="ECO:0000256" key="2">
    <source>
        <dbReference type="ARBA" id="ARBA00004613"/>
    </source>
</evidence>
<dbReference type="PANTHER" id="PTHR11705">
    <property type="entry name" value="PROTEASE FAMILY M14 CARBOXYPEPTIDASE A,B"/>
    <property type="match status" value="1"/>
</dbReference>
<comment type="subcellular location">
    <subcellularLocation>
        <location evidence="2">Secreted</location>
    </subcellularLocation>
</comment>
<dbReference type="Gene3D" id="3.40.630.10">
    <property type="entry name" value="Zn peptidases"/>
    <property type="match status" value="1"/>
</dbReference>
<organism evidence="17 18">
    <name type="scientific">Mytilus edulis</name>
    <name type="common">Blue mussel</name>
    <dbReference type="NCBI Taxonomy" id="6550"/>
    <lineage>
        <taxon>Eukaryota</taxon>
        <taxon>Metazoa</taxon>
        <taxon>Spiralia</taxon>
        <taxon>Lophotrochozoa</taxon>
        <taxon>Mollusca</taxon>
        <taxon>Bivalvia</taxon>
        <taxon>Autobranchia</taxon>
        <taxon>Pteriomorphia</taxon>
        <taxon>Mytilida</taxon>
        <taxon>Mytiloidea</taxon>
        <taxon>Mytilidae</taxon>
        <taxon>Mytilinae</taxon>
        <taxon>Mytilus</taxon>
    </lineage>
</organism>
<evidence type="ECO:0000256" key="11">
    <source>
        <dbReference type="ARBA" id="ARBA00023049"/>
    </source>
</evidence>
<evidence type="ECO:0000256" key="9">
    <source>
        <dbReference type="ARBA" id="ARBA00022801"/>
    </source>
</evidence>
<feature type="active site" description="Proton donor/acceptor" evidence="14">
    <location>
        <position position="374"/>
    </location>
</feature>
<evidence type="ECO:0000256" key="4">
    <source>
        <dbReference type="ARBA" id="ARBA00022525"/>
    </source>
</evidence>
<dbReference type="GO" id="GO:0006508">
    <property type="term" value="P:proteolysis"/>
    <property type="evidence" value="ECO:0007669"/>
    <property type="project" value="UniProtKB-KW"/>
</dbReference>
<evidence type="ECO:0000256" key="12">
    <source>
        <dbReference type="ARBA" id="ARBA00023157"/>
    </source>
</evidence>
<evidence type="ECO:0000256" key="8">
    <source>
        <dbReference type="ARBA" id="ARBA00022729"/>
    </source>
</evidence>
<evidence type="ECO:0000256" key="14">
    <source>
        <dbReference type="PROSITE-ProRule" id="PRU01379"/>
    </source>
</evidence>
<keyword evidence="18" id="KW-1185">Reference proteome</keyword>
<dbReference type="Gene3D" id="3.30.70.340">
    <property type="entry name" value="Metallocarboxypeptidase-like"/>
    <property type="match status" value="1"/>
</dbReference>
<dbReference type="Pfam" id="PF00246">
    <property type="entry name" value="Peptidase_M14"/>
    <property type="match status" value="1"/>
</dbReference>
<dbReference type="EMBL" id="CAJPWZ010003330">
    <property type="protein sequence ID" value="CAG2257587.1"/>
    <property type="molecule type" value="Genomic_DNA"/>
</dbReference>
<dbReference type="GO" id="GO:0005615">
    <property type="term" value="C:extracellular space"/>
    <property type="evidence" value="ECO:0007669"/>
    <property type="project" value="TreeGrafter"/>
</dbReference>
<keyword evidence="4" id="KW-0964">Secreted</keyword>
<dbReference type="CDD" id="cd03860">
    <property type="entry name" value="M14_CP_A-B_like"/>
    <property type="match status" value="1"/>
</dbReference>
<dbReference type="PROSITE" id="PS52035">
    <property type="entry name" value="PEPTIDASE_M14"/>
    <property type="match status" value="1"/>
</dbReference>
<proteinExistence type="inferred from homology"/>
<keyword evidence="9" id="KW-0378">Hydrolase</keyword>
<dbReference type="SUPFAM" id="SSF54897">
    <property type="entry name" value="Protease propeptides/inhibitors"/>
    <property type="match status" value="1"/>
</dbReference>
<dbReference type="GO" id="GO:0004181">
    <property type="term" value="F:metallocarboxypeptidase activity"/>
    <property type="evidence" value="ECO:0007669"/>
    <property type="project" value="InterPro"/>
</dbReference>
<dbReference type="OrthoDB" id="3626597at2759"/>
<dbReference type="AlphaFoldDB" id="A0A8S3VS19"/>
<sequence length="416" mass="47517">MIKIIRIVLLFYFVTNVSTKRVDYTNFEVLRIAANAKNPELKNIMANYRSITLRESPEDITELAIPPDELIVTKKKLKKAGINYTLQTTNLQKSIDAEMAAVSANVFQFNRYNTYDKIEEYLNSLDGCGSIACSQTITIGETDEKRPIYMVKIWKNGMQLSNRSTILVDGGIHAREWISPAVVLNFINFLKTNTAAMNLVDEFQWFVIPVLNPDGYVYTHTTDRLWRKNRKQSQVNSNCFGTDLNRNFDYKWNPLQSASSDPCSFVYRGPTPFSEKESIALRDAMLQQGQTYTSYISFHSYGQYYLYPWLHSDQLTADWIDLDDCAKAATAAIFGYKRKRYEAGAGGSLLYQASGTSADYAKAIANIKYAYTIELRDKGRKGFVLSYRQIIPTWEENRDGIIALVDCLVQKNNLIK</sequence>
<name>A0A8S3VS19_MYTED</name>
<accession>A0A8S3VS19</accession>
<dbReference type="InterPro" id="IPR000834">
    <property type="entry name" value="Peptidase_M14"/>
</dbReference>
<evidence type="ECO:0000256" key="15">
    <source>
        <dbReference type="SAM" id="SignalP"/>
    </source>
</evidence>
<reference evidence="17" key="1">
    <citation type="submission" date="2021-03" db="EMBL/GenBank/DDBJ databases">
        <authorList>
            <person name="Bekaert M."/>
        </authorList>
    </citation>
    <scope>NUCLEOTIDE SEQUENCE</scope>
</reference>
<keyword evidence="11" id="KW-0482">Metalloprotease</keyword>
<evidence type="ECO:0000313" key="17">
    <source>
        <dbReference type="EMBL" id="CAG2257587.1"/>
    </source>
</evidence>
<protein>
    <submittedName>
        <fullName evidence="17">Carboxypeptidase B2,Carboxypeptidase B</fullName>
    </submittedName>
</protein>
<comment type="function">
    <text evidence="13">Involved in the digestion of the blood meal.</text>
</comment>
<evidence type="ECO:0000256" key="10">
    <source>
        <dbReference type="ARBA" id="ARBA00022833"/>
    </source>
</evidence>
<feature type="chain" id="PRO_5035825644" evidence="15">
    <location>
        <begin position="20"/>
        <end position="416"/>
    </location>
</feature>